<keyword evidence="2" id="KW-1185">Reference proteome</keyword>
<evidence type="ECO:0000313" key="2">
    <source>
        <dbReference type="Proteomes" id="UP001055072"/>
    </source>
</evidence>
<reference evidence="1" key="1">
    <citation type="journal article" date="2021" name="Environ. Microbiol.">
        <title>Gene family expansions and transcriptome signatures uncover fungal adaptations to wood decay.</title>
        <authorList>
            <person name="Hage H."/>
            <person name="Miyauchi S."/>
            <person name="Viragh M."/>
            <person name="Drula E."/>
            <person name="Min B."/>
            <person name="Chaduli D."/>
            <person name="Navarro D."/>
            <person name="Favel A."/>
            <person name="Norest M."/>
            <person name="Lesage-Meessen L."/>
            <person name="Balint B."/>
            <person name="Merenyi Z."/>
            <person name="de Eugenio L."/>
            <person name="Morin E."/>
            <person name="Martinez A.T."/>
            <person name="Baldrian P."/>
            <person name="Stursova M."/>
            <person name="Martinez M.J."/>
            <person name="Novotny C."/>
            <person name="Magnuson J.K."/>
            <person name="Spatafora J.W."/>
            <person name="Maurice S."/>
            <person name="Pangilinan J."/>
            <person name="Andreopoulos W."/>
            <person name="LaButti K."/>
            <person name="Hundley H."/>
            <person name="Na H."/>
            <person name="Kuo A."/>
            <person name="Barry K."/>
            <person name="Lipzen A."/>
            <person name="Henrissat B."/>
            <person name="Riley R."/>
            <person name="Ahrendt S."/>
            <person name="Nagy L.G."/>
            <person name="Grigoriev I.V."/>
            <person name="Martin F."/>
            <person name="Rosso M.N."/>
        </authorList>
    </citation>
    <scope>NUCLEOTIDE SEQUENCE</scope>
    <source>
        <strain evidence="1">CBS 384.51</strain>
    </source>
</reference>
<dbReference type="Proteomes" id="UP001055072">
    <property type="component" value="Unassembled WGS sequence"/>
</dbReference>
<dbReference type="EMBL" id="MU274930">
    <property type="protein sequence ID" value="KAI0085553.1"/>
    <property type="molecule type" value="Genomic_DNA"/>
</dbReference>
<protein>
    <submittedName>
        <fullName evidence="1">Major facilitator superfamily domain-containing protein</fullName>
    </submittedName>
</protein>
<comment type="caution">
    <text evidence="1">The sequence shown here is derived from an EMBL/GenBank/DDBJ whole genome shotgun (WGS) entry which is preliminary data.</text>
</comment>
<accession>A0ACB8TU99</accession>
<name>A0ACB8TU99_9APHY</name>
<evidence type="ECO:0000313" key="1">
    <source>
        <dbReference type="EMBL" id="KAI0085553.1"/>
    </source>
</evidence>
<proteinExistence type="predicted"/>
<sequence>MDAEDQKNDKTGLQDIKLCSRSVETQPETPESVKEPLNYRLYRRRFVGLLALVVLNIVGGFSSVWFGSITGNTATEFGFTAGQVNWLSNVLNLVYLPASVAATFICKKWGVCTTCYIGSVFLVISAWVRYAGTARSISTNASLCLLMLGQLAAGIAQPAFQVIGPFYSETWFGLKSRTTVTMIIGVANPFGTGISQIISPLAGSVRTSILVLGIVSTVATPFSLLMSEVPPTPPTHSATQRKPSFLSLMRALTGREPETKRTYMTLRERLDFLIITLIFGVFVGVVTSFSILTSQDFEPYGYSSDTAGFFGATLFLVGLLMAGITSPIFDRVLTRHLALTCKVFCPLLGILWLCMIWAVKPHNTGALYAIMAIIGGLSLPILPAALELAVEVTRNADASSAILWSAGNLITVIFVLSENALRAGPEANPPFNMHRAIIFEGVFALSSSVMVFALQGKQTRRELDEQRMQEARREDEIIEQVIS</sequence>
<organism evidence="1 2">
    <name type="scientific">Irpex rosettiformis</name>
    <dbReference type="NCBI Taxonomy" id="378272"/>
    <lineage>
        <taxon>Eukaryota</taxon>
        <taxon>Fungi</taxon>
        <taxon>Dikarya</taxon>
        <taxon>Basidiomycota</taxon>
        <taxon>Agaricomycotina</taxon>
        <taxon>Agaricomycetes</taxon>
        <taxon>Polyporales</taxon>
        <taxon>Irpicaceae</taxon>
        <taxon>Irpex</taxon>
    </lineage>
</organism>
<gene>
    <name evidence="1" type="ORF">BDY19DRAFT_996681</name>
</gene>